<dbReference type="PANTHER" id="PTHR42701:SF1">
    <property type="entry name" value="IMIDAZOLE GLYCEROL PHOSPHATE SYNTHASE SUBUNIT HISH"/>
    <property type="match status" value="1"/>
</dbReference>
<comment type="subunit">
    <text evidence="2 10">Heterodimer of HisH and HisF.</text>
</comment>
<evidence type="ECO:0000256" key="7">
    <source>
        <dbReference type="ARBA" id="ARBA00023239"/>
    </source>
</evidence>
<gene>
    <name evidence="10 13" type="primary">hisH</name>
    <name evidence="13" type="ORF">IAB07_00820</name>
</gene>
<dbReference type="AlphaFoldDB" id="A0A9D1MLE2"/>
<evidence type="ECO:0000313" key="14">
    <source>
        <dbReference type="Proteomes" id="UP000824145"/>
    </source>
</evidence>
<sequence>MIGIVDYGVGNLRSLCCSLSYLGLEHLVSGEREKLKECKRLILPGVGAFGDARAILRESGLDEFLIAEAQEGKPLLGICLGMQLLLQGSEEFGSREGLKLISGRACPLKEDVPAGFKVPHMGWNSLKFCKNSPLFKYSSEGEWVYFVHSFYGKGCGGDTLAVSDYGIPVTAAVGRKNVFGTQFHPEKSGSAGLKILRAFSEV</sequence>
<comment type="pathway">
    <text evidence="1 10">Amino-acid biosynthesis; L-histidine biosynthesis; L-histidine from 5-phospho-alpha-D-ribose 1-diphosphate: step 5/9.</text>
</comment>
<dbReference type="GO" id="GO:0000107">
    <property type="term" value="F:imidazoleglycerol-phosphate synthase activity"/>
    <property type="evidence" value="ECO:0007669"/>
    <property type="project" value="UniProtKB-UniRule"/>
</dbReference>
<dbReference type="PANTHER" id="PTHR42701">
    <property type="entry name" value="IMIDAZOLE GLYCEROL PHOSPHATE SYNTHASE SUBUNIT HISH"/>
    <property type="match status" value="1"/>
</dbReference>
<dbReference type="PROSITE" id="PS51273">
    <property type="entry name" value="GATASE_TYPE_1"/>
    <property type="match status" value="1"/>
</dbReference>
<dbReference type="EC" id="4.3.2.10" evidence="10"/>
<reference evidence="13" key="1">
    <citation type="submission" date="2020-10" db="EMBL/GenBank/DDBJ databases">
        <authorList>
            <person name="Gilroy R."/>
        </authorList>
    </citation>
    <scope>NUCLEOTIDE SEQUENCE</scope>
    <source>
        <strain evidence="13">9366</strain>
    </source>
</reference>
<dbReference type="EMBL" id="DVNJ01000002">
    <property type="protein sequence ID" value="HIU62296.1"/>
    <property type="molecule type" value="Genomic_DNA"/>
</dbReference>
<dbReference type="EC" id="3.5.1.2" evidence="10"/>
<dbReference type="Gene3D" id="3.40.50.880">
    <property type="match status" value="1"/>
</dbReference>
<evidence type="ECO:0000256" key="8">
    <source>
        <dbReference type="ARBA" id="ARBA00047838"/>
    </source>
</evidence>
<dbReference type="GO" id="GO:0004359">
    <property type="term" value="F:glutaminase activity"/>
    <property type="evidence" value="ECO:0007669"/>
    <property type="project" value="UniProtKB-EC"/>
</dbReference>
<keyword evidence="7 10" id="KW-0456">Lyase</keyword>
<comment type="subcellular location">
    <subcellularLocation>
        <location evidence="10">Cytoplasm</location>
    </subcellularLocation>
</comment>
<evidence type="ECO:0000256" key="10">
    <source>
        <dbReference type="HAMAP-Rule" id="MF_00278"/>
    </source>
</evidence>
<dbReference type="GO" id="GO:0000105">
    <property type="term" value="P:L-histidine biosynthetic process"/>
    <property type="evidence" value="ECO:0007669"/>
    <property type="project" value="UniProtKB-UniRule"/>
</dbReference>
<evidence type="ECO:0000256" key="11">
    <source>
        <dbReference type="PIRSR" id="PIRSR000495-1"/>
    </source>
</evidence>
<organism evidence="13 14">
    <name type="scientific">Candidatus Caccalectryoclostridium excrementigallinarum</name>
    <dbReference type="NCBI Taxonomy" id="2840710"/>
    <lineage>
        <taxon>Bacteria</taxon>
        <taxon>Bacillati</taxon>
        <taxon>Bacillota</taxon>
        <taxon>Clostridia</taxon>
        <taxon>Christensenellales</taxon>
        <taxon>Christensenellaceae</taxon>
        <taxon>Christensenellaceae incertae sedis</taxon>
        <taxon>Candidatus Caccalectryoclostridium</taxon>
    </lineage>
</organism>
<dbReference type="SUPFAM" id="SSF52317">
    <property type="entry name" value="Class I glutamine amidotransferase-like"/>
    <property type="match status" value="1"/>
</dbReference>
<evidence type="ECO:0000256" key="6">
    <source>
        <dbReference type="ARBA" id="ARBA00023102"/>
    </source>
</evidence>
<keyword evidence="5 10" id="KW-0315">Glutamine amidotransferase</keyword>
<comment type="catalytic activity">
    <reaction evidence="9 10">
        <text>L-glutamine + H2O = L-glutamate + NH4(+)</text>
        <dbReference type="Rhea" id="RHEA:15889"/>
        <dbReference type="ChEBI" id="CHEBI:15377"/>
        <dbReference type="ChEBI" id="CHEBI:28938"/>
        <dbReference type="ChEBI" id="CHEBI:29985"/>
        <dbReference type="ChEBI" id="CHEBI:58359"/>
        <dbReference type="EC" id="3.5.1.2"/>
    </reaction>
</comment>
<evidence type="ECO:0000256" key="2">
    <source>
        <dbReference type="ARBA" id="ARBA00011152"/>
    </source>
</evidence>
<evidence type="ECO:0000256" key="4">
    <source>
        <dbReference type="ARBA" id="ARBA00022801"/>
    </source>
</evidence>
<feature type="domain" description="Glutamine amidotransferase" evidence="12">
    <location>
        <begin position="5"/>
        <end position="197"/>
    </location>
</feature>
<protein>
    <recommendedName>
        <fullName evidence="10">Imidazole glycerol phosphate synthase subunit HisH</fullName>
        <ecNumber evidence="10">4.3.2.10</ecNumber>
    </recommendedName>
    <alternativeName>
        <fullName evidence="10">IGP synthase glutaminase subunit</fullName>
        <ecNumber evidence="10">3.5.1.2</ecNumber>
    </alternativeName>
    <alternativeName>
        <fullName evidence="10">IGP synthase subunit HisH</fullName>
    </alternativeName>
    <alternativeName>
        <fullName evidence="10">ImGP synthase subunit HisH</fullName>
        <shortName evidence="10">IGPS subunit HisH</shortName>
    </alternativeName>
</protein>
<dbReference type="Pfam" id="PF00117">
    <property type="entry name" value="GATase"/>
    <property type="match status" value="1"/>
</dbReference>
<proteinExistence type="inferred from homology"/>
<evidence type="ECO:0000313" key="13">
    <source>
        <dbReference type="EMBL" id="HIU62296.1"/>
    </source>
</evidence>
<feature type="active site" evidence="10 11">
    <location>
        <position position="184"/>
    </location>
</feature>
<evidence type="ECO:0000256" key="9">
    <source>
        <dbReference type="ARBA" id="ARBA00049534"/>
    </source>
</evidence>
<dbReference type="GO" id="GO:0016829">
    <property type="term" value="F:lyase activity"/>
    <property type="evidence" value="ECO:0007669"/>
    <property type="project" value="UniProtKB-KW"/>
</dbReference>
<dbReference type="Proteomes" id="UP000824145">
    <property type="component" value="Unassembled WGS sequence"/>
</dbReference>
<dbReference type="PIRSF" id="PIRSF000495">
    <property type="entry name" value="Amidotransf_hisH"/>
    <property type="match status" value="1"/>
</dbReference>
<evidence type="ECO:0000256" key="1">
    <source>
        <dbReference type="ARBA" id="ARBA00005091"/>
    </source>
</evidence>
<keyword evidence="3 10" id="KW-0028">Amino-acid biosynthesis</keyword>
<reference evidence="13" key="2">
    <citation type="journal article" date="2021" name="PeerJ">
        <title>Extensive microbial diversity within the chicken gut microbiome revealed by metagenomics and culture.</title>
        <authorList>
            <person name="Gilroy R."/>
            <person name="Ravi A."/>
            <person name="Getino M."/>
            <person name="Pursley I."/>
            <person name="Horton D.L."/>
            <person name="Alikhan N.F."/>
            <person name="Baker D."/>
            <person name="Gharbi K."/>
            <person name="Hall N."/>
            <person name="Watson M."/>
            <person name="Adriaenssens E.M."/>
            <person name="Foster-Nyarko E."/>
            <person name="Jarju S."/>
            <person name="Secka A."/>
            <person name="Antonio M."/>
            <person name="Oren A."/>
            <person name="Chaudhuri R.R."/>
            <person name="La Ragione R."/>
            <person name="Hildebrand F."/>
            <person name="Pallen M.J."/>
        </authorList>
    </citation>
    <scope>NUCLEOTIDE SEQUENCE</scope>
    <source>
        <strain evidence="13">9366</strain>
    </source>
</reference>
<dbReference type="GO" id="GO:0005737">
    <property type="term" value="C:cytoplasm"/>
    <property type="evidence" value="ECO:0007669"/>
    <property type="project" value="UniProtKB-SubCell"/>
</dbReference>
<dbReference type="InterPro" id="IPR010139">
    <property type="entry name" value="Imidazole-glycPsynth_HisH"/>
</dbReference>
<keyword evidence="4 10" id="KW-0378">Hydrolase</keyword>
<feature type="active site" evidence="10 11">
    <location>
        <position position="186"/>
    </location>
</feature>
<dbReference type="NCBIfam" id="TIGR01855">
    <property type="entry name" value="IMP_synth_hisH"/>
    <property type="match status" value="1"/>
</dbReference>
<evidence type="ECO:0000256" key="3">
    <source>
        <dbReference type="ARBA" id="ARBA00022605"/>
    </source>
</evidence>
<keyword evidence="6 10" id="KW-0368">Histidine biosynthesis</keyword>
<keyword evidence="10" id="KW-0963">Cytoplasm</keyword>
<comment type="caution">
    <text evidence="13">The sequence shown here is derived from an EMBL/GenBank/DDBJ whole genome shotgun (WGS) entry which is preliminary data.</text>
</comment>
<evidence type="ECO:0000256" key="5">
    <source>
        <dbReference type="ARBA" id="ARBA00022962"/>
    </source>
</evidence>
<dbReference type="HAMAP" id="MF_00278">
    <property type="entry name" value="HisH"/>
    <property type="match status" value="1"/>
</dbReference>
<accession>A0A9D1MLE2</accession>
<feature type="active site" description="Nucleophile" evidence="10 11">
    <location>
        <position position="79"/>
    </location>
</feature>
<comment type="catalytic activity">
    <reaction evidence="8 10">
        <text>5-[(5-phospho-1-deoxy-D-ribulos-1-ylimino)methylamino]-1-(5-phospho-beta-D-ribosyl)imidazole-4-carboxamide + L-glutamine = D-erythro-1-(imidazol-4-yl)glycerol 3-phosphate + 5-amino-1-(5-phospho-beta-D-ribosyl)imidazole-4-carboxamide + L-glutamate + H(+)</text>
        <dbReference type="Rhea" id="RHEA:24793"/>
        <dbReference type="ChEBI" id="CHEBI:15378"/>
        <dbReference type="ChEBI" id="CHEBI:29985"/>
        <dbReference type="ChEBI" id="CHEBI:58278"/>
        <dbReference type="ChEBI" id="CHEBI:58359"/>
        <dbReference type="ChEBI" id="CHEBI:58475"/>
        <dbReference type="ChEBI" id="CHEBI:58525"/>
        <dbReference type="EC" id="4.3.2.10"/>
    </reaction>
</comment>
<dbReference type="InterPro" id="IPR029062">
    <property type="entry name" value="Class_I_gatase-like"/>
</dbReference>
<dbReference type="CDD" id="cd01748">
    <property type="entry name" value="GATase1_IGP_Synthase"/>
    <property type="match status" value="1"/>
</dbReference>
<comment type="function">
    <text evidence="10">IGPS catalyzes the conversion of PRFAR and glutamine to IGP, AICAR and glutamate. The HisH subunit catalyzes the hydrolysis of glutamine to glutamate and ammonia as part of the synthesis of IGP and AICAR. The resulting ammonia molecule is channeled to the active site of HisF.</text>
</comment>
<name>A0A9D1MLE2_9FIRM</name>
<evidence type="ECO:0000259" key="12">
    <source>
        <dbReference type="Pfam" id="PF00117"/>
    </source>
</evidence>
<dbReference type="InterPro" id="IPR017926">
    <property type="entry name" value="GATASE"/>
</dbReference>